<proteinExistence type="predicted"/>
<reference evidence="1" key="1">
    <citation type="submission" date="2022-03" db="EMBL/GenBank/DDBJ databases">
        <authorList>
            <person name="Sayadi A."/>
        </authorList>
    </citation>
    <scope>NUCLEOTIDE SEQUENCE</scope>
</reference>
<evidence type="ECO:0000313" key="2">
    <source>
        <dbReference type="Proteomes" id="UP001152888"/>
    </source>
</evidence>
<accession>A0A9P0LZF4</accession>
<comment type="caution">
    <text evidence="1">The sequence shown here is derived from an EMBL/GenBank/DDBJ whole genome shotgun (WGS) entry which is preliminary data.</text>
</comment>
<keyword evidence="2" id="KW-1185">Reference proteome</keyword>
<evidence type="ECO:0000313" key="1">
    <source>
        <dbReference type="EMBL" id="CAH2002837.1"/>
    </source>
</evidence>
<dbReference type="EMBL" id="CAKOFQ010007513">
    <property type="protein sequence ID" value="CAH2002837.1"/>
    <property type="molecule type" value="Genomic_DNA"/>
</dbReference>
<name>A0A9P0LZF4_ACAOB</name>
<dbReference type="Proteomes" id="UP001152888">
    <property type="component" value="Unassembled WGS sequence"/>
</dbReference>
<protein>
    <submittedName>
        <fullName evidence="1">Uncharacterized protein</fullName>
    </submittedName>
</protein>
<dbReference type="OrthoDB" id="6777438at2759"/>
<organism evidence="1 2">
    <name type="scientific">Acanthoscelides obtectus</name>
    <name type="common">Bean weevil</name>
    <name type="synonym">Bruchus obtectus</name>
    <dbReference type="NCBI Taxonomy" id="200917"/>
    <lineage>
        <taxon>Eukaryota</taxon>
        <taxon>Metazoa</taxon>
        <taxon>Ecdysozoa</taxon>
        <taxon>Arthropoda</taxon>
        <taxon>Hexapoda</taxon>
        <taxon>Insecta</taxon>
        <taxon>Pterygota</taxon>
        <taxon>Neoptera</taxon>
        <taxon>Endopterygota</taxon>
        <taxon>Coleoptera</taxon>
        <taxon>Polyphaga</taxon>
        <taxon>Cucujiformia</taxon>
        <taxon>Chrysomeloidea</taxon>
        <taxon>Chrysomelidae</taxon>
        <taxon>Bruchinae</taxon>
        <taxon>Bruchini</taxon>
        <taxon>Acanthoscelides</taxon>
    </lineage>
</organism>
<gene>
    <name evidence="1" type="ORF">ACAOBT_LOCUS27010</name>
</gene>
<dbReference type="AlphaFoldDB" id="A0A9P0LZF4"/>
<sequence length="83" mass="9553">MSITRKLAPSHFVYTADKFPLKPCQEFNDLGIIFDAKLTFLEHIETVTSKAYKCLGFIIRSCRDFNSSRTRILLYNSFVVDGL</sequence>